<dbReference type="CDD" id="cd00130">
    <property type="entry name" value="PAS"/>
    <property type="match status" value="1"/>
</dbReference>
<keyword evidence="5" id="KW-0175">Coiled coil</keyword>
<dbReference type="PROSITE" id="PS50109">
    <property type="entry name" value="HIS_KIN"/>
    <property type="match status" value="1"/>
</dbReference>
<keyword evidence="11" id="KW-1185">Reference proteome</keyword>
<evidence type="ECO:0000313" key="10">
    <source>
        <dbReference type="EMBL" id="MEP0864542.1"/>
    </source>
</evidence>
<dbReference type="InterPro" id="IPR035965">
    <property type="entry name" value="PAS-like_dom_sf"/>
</dbReference>
<dbReference type="InterPro" id="IPR004358">
    <property type="entry name" value="Sig_transdc_His_kin-like_C"/>
</dbReference>
<dbReference type="GO" id="GO:0005524">
    <property type="term" value="F:ATP binding"/>
    <property type="evidence" value="ECO:0007669"/>
    <property type="project" value="UniProtKB-KW"/>
</dbReference>
<comment type="catalytic activity">
    <reaction evidence="1">
        <text>ATP + protein L-histidine = ADP + protein N-phospho-L-histidine.</text>
        <dbReference type="EC" id="2.7.13.3"/>
    </reaction>
</comment>
<keyword evidence="10" id="KW-0547">Nucleotide-binding</keyword>
<dbReference type="InterPro" id="IPR036890">
    <property type="entry name" value="HATPase_C_sf"/>
</dbReference>
<dbReference type="SUPFAM" id="SSF55785">
    <property type="entry name" value="PYP-like sensor domain (PAS domain)"/>
    <property type="match status" value="1"/>
</dbReference>
<dbReference type="InterPro" id="IPR036097">
    <property type="entry name" value="HisK_dim/P_sf"/>
</dbReference>
<dbReference type="PROSITE" id="PS50112">
    <property type="entry name" value="PAS"/>
    <property type="match status" value="1"/>
</dbReference>
<dbReference type="PANTHER" id="PTHR43065">
    <property type="entry name" value="SENSOR HISTIDINE KINASE"/>
    <property type="match status" value="1"/>
</dbReference>
<organism evidence="10 11">
    <name type="scientific">Funiculus sociatus GB2-A5</name>
    <dbReference type="NCBI Taxonomy" id="2933946"/>
    <lineage>
        <taxon>Bacteria</taxon>
        <taxon>Bacillati</taxon>
        <taxon>Cyanobacteriota</taxon>
        <taxon>Cyanophyceae</taxon>
        <taxon>Coleofasciculales</taxon>
        <taxon>Coleofasciculaceae</taxon>
        <taxon>Funiculus</taxon>
    </lineage>
</organism>
<keyword evidence="10" id="KW-0067">ATP-binding</keyword>
<evidence type="ECO:0000256" key="2">
    <source>
        <dbReference type="ARBA" id="ARBA00012438"/>
    </source>
</evidence>
<keyword evidence="3" id="KW-0418">Kinase</keyword>
<dbReference type="Proteomes" id="UP001442494">
    <property type="component" value="Unassembled WGS sequence"/>
</dbReference>
<reference evidence="10 11" key="1">
    <citation type="submission" date="2022-04" db="EMBL/GenBank/DDBJ databases">
        <title>Positive selection, recombination, and allopatry shape intraspecific diversity of widespread and dominant cyanobacteria.</title>
        <authorList>
            <person name="Wei J."/>
            <person name="Shu W."/>
            <person name="Hu C."/>
        </authorList>
    </citation>
    <scope>NUCLEOTIDE SEQUENCE [LARGE SCALE GENOMIC DNA]</scope>
    <source>
        <strain evidence="10 11">GB2-A5</strain>
    </source>
</reference>
<dbReference type="SMART" id="SM00086">
    <property type="entry name" value="PAC"/>
    <property type="match status" value="1"/>
</dbReference>
<dbReference type="InterPro" id="IPR000700">
    <property type="entry name" value="PAS-assoc_C"/>
</dbReference>
<dbReference type="RefSeq" id="WP_190424841.1">
    <property type="nucleotide sequence ID" value="NZ_JAMPKK010000014.1"/>
</dbReference>
<dbReference type="Gene3D" id="3.30.450.20">
    <property type="entry name" value="PAS domain"/>
    <property type="match status" value="1"/>
</dbReference>
<evidence type="ECO:0000256" key="4">
    <source>
        <dbReference type="ARBA" id="ARBA00023012"/>
    </source>
</evidence>
<feature type="coiled-coil region" evidence="5">
    <location>
        <begin position="33"/>
        <end position="67"/>
    </location>
</feature>
<dbReference type="Pfam" id="PF13426">
    <property type="entry name" value="PAS_9"/>
    <property type="match status" value="1"/>
</dbReference>
<feature type="region of interest" description="Disordered" evidence="6">
    <location>
        <begin position="391"/>
        <end position="413"/>
    </location>
</feature>
<evidence type="ECO:0000259" key="7">
    <source>
        <dbReference type="PROSITE" id="PS50109"/>
    </source>
</evidence>
<dbReference type="Pfam" id="PF02518">
    <property type="entry name" value="HATPase_c"/>
    <property type="match status" value="1"/>
</dbReference>
<evidence type="ECO:0000259" key="9">
    <source>
        <dbReference type="PROSITE" id="PS50113"/>
    </source>
</evidence>
<feature type="domain" description="PAC" evidence="9">
    <location>
        <begin position="132"/>
        <end position="184"/>
    </location>
</feature>
<dbReference type="SUPFAM" id="SSF55874">
    <property type="entry name" value="ATPase domain of HSP90 chaperone/DNA topoisomerase II/histidine kinase"/>
    <property type="match status" value="1"/>
</dbReference>
<gene>
    <name evidence="10" type="ORF">NDI37_08685</name>
</gene>
<evidence type="ECO:0000256" key="3">
    <source>
        <dbReference type="ARBA" id="ARBA00022777"/>
    </source>
</evidence>
<evidence type="ECO:0000313" key="11">
    <source>
        <dbReference type="Proteomes" id="UP001442494"/>
    </source>
</evidence>
<evidence type="ECO:0000256" key="1">
    <source>
        <dbReference type="ARBA" id="ARBA00000085"/>
    </source>
</evidence>
<feature type="domain" description="PAS" evidence="8">
    <location>
        <begin position="57"/>
        <end position="98"/>
    </location>
</feature>
<dbReference type="InterPro" id="IPR001610">
    <property type="entry name" value="PAC"/>
</dbReference>
<dbReference type="SMART" id="SM00387">
    <property type="entry name" value="HATPase_c"/>
    <property type="match status" value="1"/>
</dbReference>
<dbReference type="PROSITE" id="PS50113">
    <property type="entry name" value="PAC"/>
    <property type="match status" value="1"/>
</dbReference>
<dbReference type="InterPro" id="IPR003594">
    <property type="entry name" value="HATPase_dom"/>
</dbReference>
<dbReference type="PANTHER" id="PTHR43065:SF50">
    <property type="entry name" value="HISTIDINE KINASE"/>
    <property type="match status" value="1"/>
</dbReference>
<dbReference type="Gene3D" id="3.30.565.10">
    <property type="entry name" value="Histidine kinase-like ATPase, C-terminal domain"/>
    <property type="match status" value="1"/>
</dbReference>
<dbReference type="EMBL" id="JAMPKK010000014">
    <property type="protein sequence ID" value="MEP0864542.1"/>
    <property type="molecule type" value="Genomic_DNA"/>
</dbReference>
<feature type="domain" description="Histidine kinase" evidence="7">
    <location>
        <begin position="225"/>
        <end position="503"/>
    </location>
</feature>
<evidence type="ECO:0000256" key="6">
    <source>
        <dbReference type="SAM" id="MobiDB-lite"/>
    </source>
</evidence>
<proteinExistence type="predicted"/>
<dbReference type="EC" id="2.7.13.3" evidence="2"/>
<evidence type="ECO:0000259" key="8">
    <source>
        <dbReference type="PROSITE" id="PS50112"/>
    </source>
</evidence>
<dbReference type="PRINTS" id="PR00344">
    <property type="entry name" value="BCTRLSENSOR"/>
</dbReference>
<evidence type="ECO:0000256" key="5">
    <source>
        <dbReference type="SAM" id="Coils"/>
    </source>
</evidence>
<keyword evidence="4" id="KW-0902">Two-component regulatory system</keyword>
<dbReference type="InterPro" id="IPR005467">
    <property type="entry name" value="His_kinase_dom"/>
</dbReference>
<dbReference type="SUPFAM" id="SSF47384">
    <property type="entry name" value="Homodimeric domain of signal transducing histidine kinase"/>
    <property type="match status" value="1"/>
</dbReference>
<dbReference type="NCBIfam" id="TIGR00229">
    <property type="entry name" value="sensory_box"/>
    <property type="match status" value="1"/>
</dbReference>
<dbReference type="SMART" id="SM00091">
    <property type="entry name" value="PAS"/>
    <property type="match status" value="1"/>
</dbReference>
<protein>
    <recommendedName>
        <fullName evidence="2">histidine kinase</fullName>
        <ecNumber evidence="2">2.7.13.3</ecNumber>
    </recommendedName>
</protein>
<dbReference type="InterPro" id="IPR000014">
    <property type="entry name" value="PAS"/>
</dbReference>
<keyword evidence="3" id="KW-0808">Transferase</keyword>
<name>A0ABV0JM80_9CYAN</name>
<sequence length="503" mass="56669">MFLCRDNSSADVPTWVERWKKIQKSLLKRTMQLQQANRELANQIAERRLVEEALRQAEEKYRSIFENAIEGIFQTTPDGRYISANPALAKIYGYASPEELIESLTDIKHKLYVDPTRRDEFLSLLQEREYVSEFESQIYRQDGSIIWISENARAVSDKDGKLLFCEGFVTDITGRKLAQANLKASEAKFREQATQLQLTLCELQETQSLLIQNEKLSNLGQLVAGVAHEINNPVNFVCNNLSYANQYAQDLLNLLQLYGKHYPQPVPEIKEEVEAIDLNFLISDFPKTLSSMQMGSDRIQQIVHSLRNFSRIDEPQMRTVDIHEGIDSTLLILHSRLKARGGYSGINVVKEYGELPVVECYAGLLNQVFMNLISNAIDALEALTGNCEDSHSHSPCSALNPQSSSQSPVPSPQFPVPTIRISTEVLNDNQVAIRIIDNGPGMTEEVRCRIFEAFYTTKPTGKGTGLGLSISYQIIVEKHNGKIECISAPAQGTEFIIKIPIRQ</sequence>
<accession>A0ABV0JM80</accession>
<dbReference type="Gene3D" id="1.10.287.130">
    <property type="match status" value="1"/>
</dbReference>
<comment type="caution">
    <text evidence="10">The sequence shown here is derived from an EMBL/GenBank/DDBJ whole genome shotgun (WGS) entry which is preliminary data.</text>
</comment>